<dbReference type="Pfam" id="PF09992">
    <property type="entry name" value="NAGPA"/>
    <property type="match status" value="1"/>
</dbReference>
<keyword evidence="1" id="KW-1133">Transmembrane helix</keyword>
<gene>
    <name evidence="3" type="ORF">UW22_C0010G0006</name>
</gene>
<proteinExistence type="predicted"/>
<evidence type="ECO:0000313" key="4">
    <source>
        <dbReference type="Proteomes" id="UP000034617"/>
    </source>
</evidence>
<sequence>MKYYITLIIAIIIIGFILFLSVKVVKQKKESVHIVLVPTPSIIPTKTVSQTIVYKNITYAYAYFEVEGLADLKLIPNFKEKKGSGELKREYTCKAGINGSYYDKEGDPLGGFTSGGNTLKKPISSRLMDGYVSIEGTKADIGFSPLPKASIILQAGPLLLINREVTKLKIASDESARRSIAAITVNKKLLFLTVYNPESTYLGPYLSQLPAIIQLISDTLPSPIISAINLDGGNASVFFNEEITLSELSPIGSLFCLR</sequence>
<evidence type="ECO:0000313" key="3">
    <source>
        <dbReference type="EMBL" id="KKT38470.1"/>
    </source>
</evidence>
<reference evidence="3 4" key="1">
    <citation type="journal article" date="2015" name="Nature">
        <title>rRNA introns, odd ribosomes, and small enigmatic genomes across a large radiation of phyla.</title>
        <authorList>
            <person name="Brown C.T."/>
            <person name="Hug L.A."/>
            <person name="Thomas B.C."/>
            <person name="Sharon I."/>
            <person name="Castelle C.J."/>
            <person name="Singh A."/>
            <person name="Wilkins M.J."/>
            <person name="Williams K.H."/>
            <person name="Banfield J.F."/>
        </authorList>
    </citation>
    <scope>NUCLEOTIDE SEQUENCE [LARGE SCALE GENOMIC DNA]</scope>
</reference>
<dbReference type="AlphaFoldDB" id="A0A0G1GV11"/>
<evidence type="ECO:0000259" key="2">
    <source>
        <dbReference type="Pfam" id="PF09992"/>
    </source>
</evidence>
<feature type="domain" description="Phosphodiester glycosidase" evidence="2">
    <location>
        <begin position="92"/>
        <end position="239"/>
    </location>
</feature>
<comment type="caution">
    <text evidence="3">The sequence shown here is derived from an EMBL/GenBank/DDBJ whole genome shotgun (WGS) entry which is preliminary data.</text>
</comment>
<accession>A0A0G1GV11</accession>
<dbReference type="InterPro" id="IPR018711">
    <property type="entry name" value="NAGPA"/>
</dbReference>
<keyword evidence="1" id="KW-0472">Membrane</keyword>
<keyword evidence="1" id="KW-0812">Transmembrane</keyword>
<organism evidence="3 4">
    <name type="scientific">Candidatus Gottesmanbacteria bacterium GW2011_GWB1_44_11c</name>
    <dbReference type="NCBI Taxonomy" id="1618447"/>
    <lineage>
        <taxon>Bacteria</taxon>
        <taxon>Candidatus Gottesmaniibacteriota</taxon>
    </lineage>
</organism>
<feature type="transmembrane region" description="Helical" evidence="1">
    <location>
        <begin position="6"/>
        <end position="25"/>
    </location>
</feature>
<protein>
    <recommendedName>
        <fullName evidence="2">Phosphodiester glycosidase domain-containing protein</fullName>
    </recommendedName>
</protein>
<name>A0A0G1GV11_9BACT</name>
<dbReference type="Proteomes" id="UP000034617">
    <property type="component" value="Unassembled WGS sequence"/>
</dbReference>
<dbReference type="EMBL" id="LCHM01000010">
    <property type="protein sequence ID" value="KKT38470.1"/>
    <property type="molecule type" value="Genomic_DNA"/>
</dbReference>
<evidence type="ECO:0000256" key="1">
    <source>
        <dbReference type="SAM" id="Phobius"/>
    </source>
</evidence>